<dbReference type="PROSITE" id="PS50013">
    <property type="entry name" value="CHROMO_2"/>
    <property type="match status" value="1"/>
</dbReference>
<evidence type="ECO:0000259" key="1">
    <source>
        <dbReference type="PROSITE" id="PS50013"/>
    </source>
</evidence>
<dbReference type="InterPro" id="IPR056924">
    <property type="entry name" value="SH3_Tf2-1"/>
</dbReference>
<dbReference type="OrthoDB" id="1935586at2759"/>
<dbReference type="InterPro" id="IPR023780">
    <property type="entry name" value="Chromo_domain"/>
</dbReference>
<dbReference type="Gene3D" id="2.40.50.40">
    <property type="match status" value="1"/>
</dbReference>
<reference evidence="2" key="1">
    <citation type="journal article" date="2022" name="Front. Genet.">
        <title>Chromosome-Scale Assembly of the Dendrobium nobile Genome Provides Insights Into the Molecular Mechanism of the Biosynthesis of the Medicinal Active Ingredient of Dendrobium.</title>
        <authorList>
            <person name="Xu Q."/>
            <person name="Niu S.-C."/>
            <person name="Li K.-L."/>
            <person name="Zheng P.-J."/>
            <person name="Zhang X.-J."/>
            <person name="Jia Y."/>
            <person name="Liu Y."/>
            <person name="Niu Y.-X."/>
            <person name="Yu L.-H."/>
            <person name="Chen D.-F."/>
            <person name="Zhang G.-Q."/>
        </authorList>
    </citation>
    <scope>NUCLEOTIDE SEQUENCE</scope>
    <source>
        <tissue evidence="2">Leaf</tissue>
    </source>
</reference>
<dbReference type="Pfam" id="PF00385">
    <property type="entry name" value="Chromo"/>
    <property type="match status" value="1"/>
</dbReference>
<accession>A0A8T3AFP4</accession>
<feature type="domain" description="Chromo" evidence="1">
    <location>
        <begin position="107"/>
        <end position="157"/>
    </location>
</feature>
<dbReference type="InterPro" id="IPR016197">
    <property type="entry name" value="Chromo-like_dom_sf"/>
</dbReference>
<name>A0A8T3AFP4_DENNO</name>
<evidence type="ECO:0000313" key="2">
    <source>
        <dbReference type="EMBL" id="KAI0495396.1"/>
    </source>
</evidence>
<dbReference type="InterPro" id="IPR000953">
    <property type="entry name" value="Chromo/chromo_shadow_dom"/>
</dbReference>
<dbReference type="Proteomes" id="UP000829196">
    <property type="component" value="Unassembled WGS sequence"/>
</dbReference>
<dbReference type="EMBL" id="JAGYWB010000016">
    <property type="protein sequence ID" value="KAI0495396.1"/>
    <property type="molecule type" value="Genomic_DNA"/>
</dbReference>
<dbReference type="Pfam" id="PF24626">
    <property type="entry name" value="SH3_Tf2-1"/>
    <property type="match status" value="1"/>
</dbReference>
<organism evidence="2 3">
    <name type="scientific">Dendrobium nobile</name>
    <name type="common">Orchid</name>
    <dbReference type="NCBI Taxonomy" id="94219"/>
    <lineage>
        <taxon>Eukaryota</taxon>
        <taxon>Viridiplantae</taxon>
        <taxon>Streptophyta</taxon>
        <taxon>Embryophyta</taxon>
        <taxon>Tracheophyta</taxon>
        <taxon>Spermatophyta</taxon>
        <taxon>Magnoliopsida</taxon>
        <taxon>Liliopsida</taxon>
        <taxon>Asparagales</taxon>
        <taxon>Orchidaceae</taxon>
        <taxon>Epidendroideae</taxon>
        <taxon>Malaxideae</taxon>
        <taxon>Dendrobiinae</taxon>
        <taxon>Dendrobium</taxon>
    </lineage>
</organism>
<comment type="caution">
    <text evidence="2">The sequence shown here is derived from an EMBL/GenBank/DDBJ whole genome shotgun (WGS) entry which is preliminary data.</text>
</comment>
<dbReference type="SUPFAM" id="SSF54160">
    <property type="entry name" value="Chromo domain-like"/>
    <property type="match status" value="1"/>
</dbReference>
<dbReference type="AlphaFoldDB" id="A0A8T3AFP4"/>
<evidence type="ECO:0000313" key="3">
    <source>
        <dbReference type="Proteomes" id="UP000829196"/>
    </source>
</evidence>
<keyword evidence="3" id="KW-1185">Reference proteome</keyword>
<sequence length="175" mass="20155">MANVKYKTDADKHRREVYFKEVDLVMAYFHRQRFPVGTFGKLSRKKFGSFHVLKKLGSNAYILDLPFTVGTSPVFNVSDLSLYEGNTDDHVKLETLPLTTSVLSYDEQVEDIVDVKTSKTRQGEHMKFLAKWKHCPLTDCTWMNAKELEKRHPELYKRVVEALSSGYEIFPSGGN</sequence>
<protein>
    <recommendedName>
        <fullName evidence="1">Chromo domain-containing protein</fullName>
    </recommendedName>
</protein>
<gene>
    <name evidence="2" type="ORF">KFK09_021697</name>
</gene>
<proteinExistence type="predicted"/>